<accession>A0ABV5E2V2</accession>
<dbReference type="Gene3D" id="3.90.1570.10">
    <property type="entry name" value="tt1808, chain A"/>
    <property type="match status" value="1"/>
</dbReference>
<feature type="domain" description="Putative restriction endonuclease" evidence="1">
    <location>
        <begin position="17"/>
        <end position="188"/>
    </location>
</feature>
<proteinExistence type="predicted"/>
<dbReference type="InterPro" id="IPR008538">
    <property type="entry name" value="Uma2"/>
</dbReference>
<dbReference type="InterPro" id="IPR012296">
    <property type="entry name" value="Nuclease_put_TT1808"/>
</dbReference>
<evidence type="ECO:0000313" key="2">
    <source>
        <dbReference type="EMBL" id="MFB8771172.1"/>
    </source>
</evidence>
<protein>
    <submittedName>
        <fullName evidence="2">Uma2 family endonuclease</fullName>
    </submittedName>
</protein>
<sequence length="193" mass="21472">MTAMAHEPPTQEEVLLEGFLALDTPEGFRAELIEGEIVVTPPPGGHHEKCVSRIIRQVIKLSQAEMDISGNRGLRLKPAEGLPSDRLIPDITFAPLEPDVFGDDNESWMPCEGVAMVVEVTSTRPQADREAKRRCYARGRIPLYLLVDRESAQITLFSDPENGDYREHCARPFGKPLTLPAPFGFDLDTSDFL</sequence>
<keyword evidence="2" id="KW-0540">Nuclease</keyword>
<reference evidence="2 3" key="1">
    <citation type="submission" date="2024-01" db="EMBL/GenBank/DDBJ databases">
        <title>Genome mining of biosynthetic gene clusters to explore secondary metabolites of Streptomyces sp.</title>
        <authorList>
            <person name="Baig A."/>
            <person name="Ajitkumar Shintre N."/>
            <person name="Kumar H."/>
            <person name="Anbarasu A."/>
            <person name="Ramaiah S."/>
        </authorList>
    </citation>
    <scope>NUCLEOTIDE SEQUENCE [LARGE SCALE GENOMIC DNA]</scope>
    <source>
        <strain evidence="2 3">A57</strain>
    </source>
</reference>
<dbReference type="EMBL" id="JAYMRP010000001">
    <property type="protein sequence ID" value="MFB8771172.1"/>
    <property type="molecule type" value="Genomic_DNA"/>
</dbReference>
<dbReference type="SUPFAM" id="SSF52980">
    <property type="entry name" value="Restriction endonuclease-like"/>
    <property type="match status" value="1"/>
</dbReference>
<dbReference type="GO" id="GO:0004519">
    <property type="term" value="F:endonuclease activity"/>
    <property type="evidence" value="ECO:0007669"/>
    <property type="project" value="UniProtKB-KW"/>
</dbReference>
<dbReference type="PANTHER" id="PTHR35400">
    <property type="entry name" value="SLR1083 PROTEIN"/>
    <property type="match status" value="1"/>
</dbReference>
<comment type="caution">
    <text evidence="2">The sequence shown here is derived from an EMBL/GenBank/DDBJ whole genome shotgun (WGS) entry which is preliminary data.</text>
</comment>
<dbReference type="RefSeq" id="WP_376730252.1">
    <property type="nucleotide sequence ID" value="NZ_JAYMRP010000001.1"/>
</dbReference>
<dbReference type="PANTHER" id="PTHR35400:SF3">
    <property type="entry name" value="SLL1072 PROTEIN"/>
    <property type="match status" value="1"/>
</dbReference>
<keyword evidence="2" id="KW-0255">Endonuclease</keyword>
<evidence type="ECO:0000313" key="3">
    <source>
        <dbReference type="Proteomes" id="UP001585080"/>
    </source>
</evidence>
<dbReference type="InterPro" id="IPR011335">
    <property type="entry name" value="Restrct_endonuc-II-like"/>
</dbReference>
<keyword evidence="2" id="KW-0378">Hydrolase</keyword>
<evidence type="ECO:0000259" key="1">
    <source>
        <dbReference type="Pfam" id="PF05685"/>
    </source>
</evidence>
<name>A0ABV5E2V2_9ACTN</name>
<keyword evidence="3" id="KW-1185">Reference proteome</keyword>
<gene>
    <name evidence="2" type="ORF">VSS16_00165</name>
</gene>
<dbReference type="Pfam" id="PF05685">
    <property type="entry name" value="Uma2"/>
    <property type="match status" value="1"/>
</dbReference>
<dbReference type="Proteomes" id="UP001585080">
    <property type="component" value="Unassembled WGS sequence"/>
</dbReference>
<organism evidence="2 3">
    <name type="scientific">Streptomyces broussonetiae</name>
    <dbReference type="NCBI Taxonomy" id="2686304"/>
    <lineage>
        <taxon>Bacteria</taxon>
        <taxon>Bacillati</taxon>
        <taxon>Actinomycetota</taxon>
        <taxon>Actinomycetes</taxon>
        <taxon>Kitasatosporales</taxon>
        <taxon>Streptomycetaceae</taxon>
        <taxon>Streptomyces</taxon>
    </lineage>
</organism>
<dbReference type="CDD" id="cd06260">
    <property type="entry name" value="DUF820-like"/>
    <property type="match status" value="1"/>
</dbReference>